<dbReference type="InterPro" id="IPR019734">
    <property type="entry name" value="TPR_rpt"/>
</dbReference>
<dbReference type="PROSITE" id="PS50005">
    <property type="entry name" value="TPR"/>
    <property type="match status" value="1"/>
</dbReference>
<feature type="repeat" description="TPR" evidence="3">
    <location>
        <begin position="99"/>
        <end position="132"/>
    </location>
</feature>
<evidence type="ECO:0000256" key="2">
    <source>
        <dbReference type="ARBA" id="ARBA00022803"/>
    </source>
</evidence>
<organism evidence="5 6">
    <name type="scientific">Thalassovita mangrovi</name>
    <dbReference type="NCBI Taxonomy" id="2692236"/>
    <lineage>
        <taxon>Bacteria</taxon>
        <taxon>Pseudomonadati</taxon>
        <taxon>Pseudomonadota</taxon>
        <taxon>Alphaproteobacteria</taxon>
        <taxon>Rhodobacterales</taxon>
        <taxon>Roseobacteraceae</taxon>
        <taxon>Thalassovita</taxon>
    </lineage>
</organism>
<name>A0A6L8LNS9_9RHOB</name>
<dbReference type="Gene3D" id="1.25.40.10">
    <property type="entry name" value="Tetratricopeptide repeat domain"/>
    <property type="match status" value="1"/>
</dbReference>
<dbReference type="EMBL" id="WWEN01000002">
    <property type="protein sequence ID" value="MYM54789.1"/>
    <property type="molecule type" value="Genomic_DNA"/>
</dbReference>
<sequence length="180" mass="20166">MKRWLLVLAVLCAAPMARACPVAPDHSEALADLLRRAQQAPNEYQARLITNEMWALWADAPDEAAQEVLDQGMRRRRAFDLIGAVEDFDRLIAYCPDYAEGYNQRAFVRFIQQDYARALDDLDRALALSPAHVAALAGKAMTLMGLGRMEEGQAVLREALALNPWLPERHLLQDPPGEDL</sequence>
<accession>A0A6L8LNS9</accession>
<protein>
    <submittedName>
        <fullName evidence="5">Tetratricopeptide repeat protein</fullName>
    </submittedName>
</protein>
<dbReference type="SUPFAM" id="SSF48452">
    <property type="entry name" value="TPR-like"/>
    <property type="match status" value="1"/>
</dbReference>
<reference evidence="5 6" key="1">
    <citation type="submission" date="2020-01" db="EMBL/GenBank/DDBJ databases">
        <authorList>
            <person name="Chen S."/>
        </authorList>
    </citation>
    <scope>NUCLEOTIDE SEQUENCE [LARGE SCALE GENOMIC DNA]</scope>
    <source>
        <strain evidence="5 6">GS-10</strain>
    </source>
</reference>
<evidence type="ECO:0000313" key="6">
    <source>
        <dbReference type="Proteomes" id="UP000479043"/>
    </source>
</evidence>
<dbReference type="InterPro" id="IPR011990">
    <property type="entry name" value="TPR-like_helical_dom_sf"/>
</dbReference>
<dbReference type="RefSeq" id="WP_160972461.1">
    <property type="nucleotide sequence ID" value="NZ_WWEN01000002.1"/>
</dbReference>
<dbReference type="InterPro" id="IPR050498">
    <property type="entry name" value="Ycf3"/>
</dbReference>
<keyword evidence="1" id="KW-0677">Repeat</keyword>
<dbReference type="Proteomes" id="UP000479043">
    <property type="component" value="Unassembled WGS sequence"/>
</dbReference>
<keyword evidence="6" id="KW-1185">Reference proteome</keyword>
<dbReference type="PANTHER" id="PTHR44858">
    <property type="entry name" value="TETRATRICOPEPTIDE REPEAT PROTEIN 6"/>
    <property type="match status" value="1"/>
</dbReference>
<evidence type="ECO:0000256" key="1">
    <source>
        <dbReference type="ARBA" id="ARBA00022737"/>
    </source>
</evidence>
<dbReference type="SMART" id="SM00028">
    <property type="entry name" value="TPR"/>
    <property type="match status" value="2"/>
</dbReference>
<evidence type="ECO:0000256" key="3">
    <source>
        <dbReference type="PROSITE-ProRule" id="PRU00339"/>
    </source>
</evidence>
<dbReference type="PANTHER" id="PTHR44858:SF1">
    <property type="entry name" value="UDP-N-ACETYLGLUCOSAMINE--PEPTIDE N-ACETYLGLUCOSAMINYLTRANSFERASE SPINDLY-RELATED"/>
    <property type="match status" value="1"/>
</dbReference>
<feature type="chain" id="PRO_5026947665" evidence="4">
    <location>
        <begin position="20"/>
        <end position="180"/>
    </location>
</feature>
<feature type="signal peptide" evidence="4">
    <location>
        <begin position="1"/>
        <end position="19"/>
    </location>
</feature>
<gene>
    <name evidence="5" type="ORF">GR167_05705</name>
</gene>
<keyword evidence="4" id="KW-0732">Signal</keyword>
<evidence type="ECO:0000256" key="4">
    <source>
        <dbReference type="SAM" id="SignalP"/>
    </source>
</evidence>
<evidence type="ECO:0000313" key="5">
    <source>
        <dbReference type="EMBL" id="MYM54789.1"/>
    </source>
</evidence>
<proteinExistence type="predicted"/>
<dbReference type="AlphaFoldDB" id="A0A6L8LNS9"/>
<keyword evidence="2 3" id="KW-0802">TPR repeat</keyword>
<comment type="caution">
    <text evidence="5">The sequence shown here is derived from an EMBL/GenBank/DDBJ whole genome shotgun (WGS) entry which is preliminary data.</text>
</comment>
<dbReference type="Pfam" id="PF14559">
    <property type="entry name" value="TPR_19"/>
    <property type="match status" value="1"/>
</dbReference>